<accession>A0AAN6PQ22</accession>
<evidence type="ECO:0000313" key="3">
    <source>
        <dbReference type="EMBL" id="KAK4095837.1"/>
    </source>
</evidence>
<evidence type="ECO:0000256" key="1">
    <source>
        <dbReference type="SAM" id="MobiDB-lite"/>
    </source>
</evidence>
<feature type="region of interest" description="Disordered" evidence="1">
    <location>
        <begin position="1"/>
        <end position="53"/>
    </location>
</feature>
<reference evidence="3" key="1">
    <citation type="journal article" date="2023" name="Mol. Phylogenet. Evol.">
        <title>Genome-scale phylogeny and comparative genomics of the fungal order Sordariales.</title>
        <authorList>
            <person name="Hensen N."/>
            <person name="Bonometti L."/>
            <person name="Westerberg I."/>
            <person name="Brannstrom I.O."/>
            <person name="Guillou S."/>
            <person name="Cros-Aarteil S."/>
            <person name="Calhoun S."/>
            <person name="Haridas S."/>
            <person name="Kuo A."/>
            <person name="Mondo S."/>
            <person name="Pangilinan J."/>
            <person name="Riley R."/>
            <person name="LaButti K."/>
            <person name="Andreopoulos B."/>
            <person name="Lipzen A."/>
            <person name="Chen C."/>
            <person name="Yan M."/>
            <person name="Daum C."/>
            <person name="Ng V."/>
            <person name="Clum A."/>
            <person name="Steindorff A."/>
            <person name="Ohm R.A."/>
            <person name="Martin F."/>
            <person name="Silar P."/>
            <person name="Natvig D.O."/>
            <person name="Lalanne C."/>
            <person name="Gautier V."/>
            <person name="Ament-Velasquez S.L."/>
            <person name="Kruys A."/>
            <person name="Hutchinson M.I."/>
            <person name="Powell A.J."/>
            <person name="Barry K."/>
            <person name="Miller A.N."/>
            <person name="Grigoriev I.V."/>
            <person name="Debuchy R."/>
            <person name="Gladieux P."/>
            <person name="Hiltunen Thoren M."/>
            <person name="Johannesson H."/>
        </authorList>
    </citation>
    <scope>NUCLEOTIDE SEQUENCE</scope>
    <source>
        <strain evidence="3">CBS 757.83</strain>
    </source>
</reference>
<protein>
    <submittedName>
        <fullName evidence="3">HET-domain-containing protein</fullName>
    </submittedName>
</protein>
<evidence type="ECO:0000259" key="2">
    <source>
        <dbReference type="Pfam" id="PF06985"/>
    </source>
</evidence>
<comment type="caution">
    <text evidence="3">The sequence shown here is derived from an EMBL/GenBank/DDBJ whole genome shotgun (WGS) entry which is preliminary data.</text>
</comment>
<organism evidence="3 4">
    <name type="scientific">Parathielavia hyrcaniae</name>
    <dbReference type="NCBI Taxonomy" id="113614"/>
    <lineage>
        <taxon>Eukaryota</taxon>
        <taxon>Fungi</taxon>
        <taxon>Dikarya</taxon>
        <taxon>Ascomycota</taxon>
        <taxon>Pezizomycotina</taxon>
        <taxon>Sordariomycetes</taxon>
        <taxon>Sordariomycetidae</taxon>
        <taxon>Sordariales</taxon>
        <taxon>Chaetomiaceae</taxon>
        <taxon>Parathielavia</taxon>
    </lineage>
</organism>
<dbReference type="InterPro" id="IPR010730">
    <property type="entry name" value="HET"/>
</dbReference>
<dbReference type="PANTHER" id="PTHR24148:SF77">
    <property type="entry name" value="HETEROKARYON INCOMPATIBILITY DOMAIN-CONTAINING PROTEIN"/>
    <property type="match status" value="1"/>
</dbReference>
<evidence type="ECO:0000313" key="4">
    <source>
        <dbReference type="Proteomes" id="UP001305647"/>
    </source>
</evidence>
<keyword evidence="4" id="KW-1185">Reference proteome</keyword>
<feature type="region of interest" description="Disordered" evidence="1">
    <location>
        <begin position="241"/>
        <end position="273"/>
    </location>
</feature>
<dbReference type="InterPro" id="IPR052895">
    <property type="entry name" value="HetReg/Transcr_Mod"/>
</dbReference>
<sequence length="744" mass="81189">MASSAAGRYPYRALSQKPDEPEIRLLSLTYPPPTHPTSPPQQPESSTNDDNTCLLSLTHHHLPLTGLTPPDIDTTADMEAAEPTNSNPARPIFAALSYVWGLPPNPADNPPQIQIDGHTVPITTNLHAALARLQRQRFAGYLWVDALCINQADTIEKNAQVALMGRIYALAETVAVWLGPAETCSDLEGLRAVGELGALFRELVLDVPGGLSGPGAGGRLEGFVRTLERLAITAGGNTGSGVVTMEGEGSASGGNGGSSASSGGNGDGAETQPEQQRVGFDFEAIWRLFQERPWWRRVWIIQEVVLARQAVMLCGDNPELPGASVSWQDVRDCLRLFERMVMYPNTLPKHRRLYKLLGNIYFNVSHLPLASDQYRRDMEKWKRQGNSAGPELSQAVRKPYTGLTLLEMLISTSCGTGIDNSILATDSRDRIYGLLGMVREEDRRRIPIDYSPNMTLGKVLFAVGKALLEDCGPEILCLCQDSWLSPAGLPSWVPDWTAPRLISNIGGVFVGSDKEARVRGDASKGASWQEWAAKCQTKDAVYENPVISLHGIVVGRVDSLGREFTSVPDSPSHLDDCRDWLVEIEEMTKARNAPESPVLDEIWRVPVADLGVSGIRASDEGAARYIHGFDVLMGRTSPPSPETGSGAATSWVFAESEDYRRAWENRRRRAFVDDVGRPGLVLKDAAVGDQVVVFAGAHLPFIVRPELRTGTRQRCRVIGTAYVYGLMDGEALADTVSFGLMDIL</sequence>
<feature type="compositionally biased region" description="Gly residues" evidence="1">
    <location>
        <begin position="250"/>
        <end position="267"/>
    </location>
</feature>
<feature type="compositionally biased region" description="Pro residues" evidence="1">
    <location>
        <begin position="30"/>
        <end position="42"/>
    </location>
</feature>
<dbReference type="Pfam" id="PF06985">
    <property type="entry name" value="HET"/>
    <property type="match status" value="1"/>
</dbReference>
<proteinExistence type="predicted"/>
<dbReference type="Proteomes" id="UP001305647">
    <property type="component" value="Unassembled WGS sequence"/>
</dbReference>
<name>A0AAN6PQ22_9PEZI</name>
<feature type="domain" description="Heterokaryon incompatibility" evidence="2">
    <location>
        <begin position="93"/>
        <end position="193"/>
    </location>
</feature>
<reference evidence="3" key="2">
    <citation type="submission" date="2023-05" db="EMBL/GenBank/DDBJ databases">
        <authorList>
            <consortium name="Lawrence Berkeley National Laboratory"/>
            <person name="Steindorff A."/>
            <person name="Hensen N."/>
            <person name="Bonometti L."/>
            <person name="Westerberg I."/>
            <person name="Brannstrom I.O."/>
            <person name="Guillou S."/>
            <person name="Cros-Aarteil S."/>
            <person name="Calhoun S."/>
            <person name="Haridas S."/>
            <person name="Kuo A."/>
            <person name="Mondo S."/>
            <person name="Pangilinan J."/>
            <person name="Riley R."/>
            <person name="Labutti K."/>
            <person name="Andreopoulos B."/>
            <person name="Lipzen A."/>
            <person name="Chen C."/>
            <person name="Yanf M."/>
            <person name="Daum C."/>
            <person name="Ng V."/>
            <person name="Clum A."/>
            <person name="Ohm R."/>
            <person name="Martin F."/>
            <person name="Silar P."/>
            <person name="Natvig D."/>
            <person name="Lalanne C."/>
            <person name="Gautier V."/>
            <person name="Ament-Velasquez S.L."/>
            <person name="Kruys A."/>
            <person name="Hutchinson M.I."/>
            <person name="Powell A.J."/>
            <person name="Barry K."/>
            <person name="Miller A.N."/>
            <person name="Grigoriev I.V."/>
            <person name="Debuchy R."/>
            <person name="Gladieux P."/>
            <person name="Thoren M.H."/>
            <person name="Johannesson H."/>
        </authorList>
    </citation>
    <scope>NUCLEOTIDE SEQUENCE</scope>
    <source>
        <strain evidence="3">CBS 757.83</strain>
    </source>
</reference>
<dbReference type="EMBL" id="MU863774">
    <property type="protein sequence ID" value="KAK4095837.1"/>
    <property type="molecule type" value="Genomic_DNA"/>
</dbReference>
<dbReference type="AlphaFoldDB" id="A0AAN6PQ22"/>
<gene>
    <name evidence="3" type="ORF">N658DRAFT_502249</name>
</gene>
<dbReference type="Pfam" id="PF26639">
    <property type="entry name" value="Het-6_barrel"/>
    <property type="match status" value="1"/>
</dbReference>
<dbReference type="PANTHER" id="PTHR24148">
    <property type="entry name" value="ANKYRIN REPEAT DOMAIN-CONTAINING PROTEIN 39 HOMOLOG-RELATED"/>
    <property type="match status" value="1"/>
</dbReference>